<comment type="caution">
    <text evidence="2">The sequence shown here is derived from an EMBL/GenBank/DDBJ whole genome shotgun (WGS) entry which is preliminary data.</text>
</comment>
<dbReference type="EMBL" id="BMHK01000010">
    <property type="protein sequence ID" value="GGC00648.1"/>
    <property type="molecule type" value="Genomic_DNA"/>
</dbReference>
<gene>
    <name evidence="2" type="ORF">GCM10011494_19010</name>
</gene>
<evidence type="ECO:0000313" key="2">
    <source>
        <dbReference type="EMBL" id="GGC00648.1"/>
    </source>
</evidence>
<dbReference type="Proteomes" id="UP000608154">
    <property type="component" value="Unassembled WGS sequence"/>
</dbReference>
<reference evidence="2" key="1">
    <citation type="journal article" date="2014" name="Int. J. Syst. Evol. Microbiol.">
        <title>Complete genome sequence of Corynebacterium casei LMG S-19264T (=DSM 44701T), isolated from a smear-ripened cheese.</title>
        <authorList>
            <consortium name="US DOE Joint Genome Institute (JGI-PGF)"/>
            <person name="Walter F."/>
            <person name="Albersmeier A."/>
            <person name="Kalinowski J."/>
            <person name="Ruckert C."/>
        </authorList>
    </citation>
    <scope>NUCLEOTIDE SEQUENCE</scope>
    <source>
        <strain evidence="2">CGMCC 1.15095</strain>
    </source>
</reference>
<dbReference type="RefSeq" id="WP_188770846.1">
    <property type="nucleotide sequence ID" value="NZ_BMHK01000010.1"/>
</dbReference>
<name>A0A916X5H9_9SPHN</name>
<organism evidence="2 3">
    <name type="scientific">Novosphingobium endophyticum</name>
    <dbReference type="NCBI Taxonomy" id="1955250"/>
    <lineage>
        <taxon>Bacteria</taxon>
        <taxon>Pseudomonadati</taxon>
        <taxon>Pseudomonadota</taxon>
        <taxon>Alphaproteobacteria</taxon>
        <taxon>Sphingomonadales</taxon>
        <taxon>Sphingomonadaceae</taxon>
        <taxon>Novosphingobium</taxon>
    </lineage>
</organism>
<keyword evidence="3" id="KW-1185">Reference proteome</keyword>
<dbReference type="InterPro" id="IPR025496">
    <property type="entry name" value="DUF4387"/>
</dbReference>
<sequence>MPIRLGDLAPGLKCRNAGASWLTFDIPFSTLEDLELVIRSGAINERMIAEIYGVPFEHVSIYVYKPAVAIKVTLPRASAAGGVDESDFDGAQQFAPLLDVEIA</sequence>
<feature type="domain" description="DUF4387" evidence="1">
    <location>
        <begin position="5"/>
        <end position="101"/>
    </location>
</feature>
<accession>A0A916X5H9</accession>
<proteinExistence type="predicted"/>
<evidence type="ECO:0000313" key="3">
    <source>
        <dbReference type="Proteomes" id="UP000608154"/>
    </source>
</evidence>
<evidence type="ECO:0000259" key="1">
    <source>
        <dbReference type="Pfam" id="PF14330"/>
    </source>
</evidence>
<dbReference type="Pfam" id="PF14330">
    <property type="entry name" value="DUF4387"/>
    <property type="match status" value="1"/>
</dbReference>
<dbReference type="AlphaFoldDB" id="A0A916X5H9"/>
<reference evidence="2" key="2">
    <citation type="submission" date="2020-09" db="EMBL/GenBank/DDBJ databases">
        <authorList>
            <person name="Sun Q."/>
            <person name="Zhou Y."/>
        </authorList>
    </citation>
    <scope>NUCLEOTIDE SEQUENCE</scope>
    <source>
        <strain evidence="2">CGMCC 1.15095</strain>
    </source>
</reference>
<protein>
    <recommendedName>
        <fullName evidence="1">DUF4387 domain-containing protein</fullName>
    </recommendedName>
</protein>